<evidence type="ECO:0000256" key="1">
    <source>
        <dbReference type="SAM" id="SignalP"/>
    </source>
</evidence>
<feature type="chain" id="PRO_5043129887" evidence="1">
    <location>
        <begin position="25"/>
        <end position="360"/>
    </location>
</feature>
<accession>A0A0Q9YY42</accession>
<name>A0A0Q9YY42_9GAMM</name>
<protein>
    <submittedName>
        <fullName evidence="2">Uncharacterized protein</fullName>
    </submittedName>
</protein>
<sequence length="360" mass="41187">MKIHSSLLASILFVASFNVTLLRATEPLTVPASPAPVTLQDETAYFSFVNETGGYVTKSMHDEFWLILQAKYDEHQRAKIVADVHNALDIIRDFQYQTWESAKTSYFAKMAQKSNEYERLKGQLEKQNSPYFTPQAVIENAEKIIEAAANRFPLDLGAGKFYITPELIQENMVGIKGSYERLKLLLTPEWKDEYKEYILPKEMVSLLSLYSPDEYHETITHTNEKIDIHIAQLSTDKSSLYEIGAVDYQKGDKKFASFLPEEKEIYIQEFVKEQFSGYKVSEPMLSRGMWRGYSFAKGVASLGDLNVIVMSFFVNDKALYFKFVSDKNLSLASADFNDFTKRIQILESNATNSPFEPPIH</sequence>
<keyword evidence="4" id="KW-1185">Reference proteome</keyword>
<reference evidence="3" key="3">
    <citation type="submission" date="2021-06" db="EMBL/GenBank/DDBJ databases">
        <title>Genomic Description and Analysis of Intracellular Bacteria, Candidatus Berkiella cookevillensis and Candidatus Berkiella aquae.</title>
        <authorList>
            <person name="Kidane D.T."/>
            <person name="Mehari Y.T."/>
            <person name="Rice F.C."/>
            <person name="Arivett B.A."/>
            <person name="Farone A.L."/>
            <person name="Berk S.G."/>
            <person name="Farone M.B."/>
        </authorList>
    </citation>
    <scope>NUCLEOTIDE SEQUENCE</scope>
    <source>
        <strain evidence="3">HT99</strain>
    </source>
</reference>
<comment type="caution">
    <text evidence="2">The sequence shown here is derived from an EMBL/GenBank/DDBJ whole genome shotgun (WGS) entry which is preliminary data.</text>
</comment>
<dbReference type="EMBL" id="LKAJ02000001">
    <property type="protein sequence ID" value="MCS5712161.1"/>
    <property type="molecule type" value="Genomic_DNA"/>
</dbReference>
<gene>
    <name evidence="2" type="ORF">HT99x_00010</name>
    <name evidence="3" type="ORF">HT99x_012020</name>
</gene>
<organism evidence="2">
    <name type="scientific">Candidatus Berkiella aquae</name>
    <dbReference type="NCBI Taxonomy" id="295108"/>
    <lineage>
        <taxon>Bacteria</taxon>
        <taxon>Pseudomonadati</taxon>
        <taxon>Pseudomonadota</taxon>
        <taxon>Gammaproteobacteria</taxon>
        <taxon>Candidatus Berkiellales</taxon>
        <taxon>Candidatus Berkiellaceae</taxon>
        <taxon>Candidatus Berkiella</taxon>
    </lineage>
</organism>
<reference evidence="2" key="1">
    <citation type="submission" date="2015-09" db="EMBL/GenBank/DDBJ databases">
        <title>Draft Genome Sequences of Two Novel Amoeba-resistant Intranuclear Bacteria, Candidatus Berkiella cookevillensis and Candidatus Berkiella aquae.</title>
        <authorList>
            <person name="Mehari Y.T."/>
            <person name="Arivett B.A."/>
            <person name="Farone A.L."/>
            <person name="Gunderson J.H."/>
            <person name="Farone M.B."/>
        </authorList>
    </citation>
    <scope>NUCLEOTIDE SEQUENCE [LARGE SCALE GENOMIC DNA]</scope>
    <source>
        <strain evidence="2">HT99</strain>
    </source>
</reference>
<evidence type="ECO:0000313" key="3">
    <source>
        <dbReference type="EMBL" id="MCS5712161.1"/>
    </source>
</evidence>
<dbReference type="EMBL" id="LKAJ01000001">
    <property type="protein sequence ID" value="KRG22474.1"/>
    <property type="molecule type" value="Genomic_DNA"/>
</dbReference>
<evidence type="ECO:0000313" key="2">
    <source>
        <dbReference type="EMBL" id="KRG22474.1"/>
    </source>
</evidence>
<evidence type="ECO:0000313" key="4">
    <source>
        <dbReference type="Proteomes" id="UP000051497"/>
    </source>
</evidence>
<keyword evidence="1" id="KW-0732">Signal</keyword>
<proteinExistence type="predicted"/>
<feature type="signal peptide" evidence="1">
    <location>
        <begin position="1"/>
        <end position="24"/>
    </location>
</feature>
<reference evidence="3" key="2">
    <citation type="journal article" date="2016" name="Genome Announc.">
        <title>Draft Genome Sequences of Two Novel Amoeba-Resistant Intranuclear Bacteria, 'Candidatus Berkiella cookevillensis' and 'Candidatus Berkiella aquae'.</title>
        <authorList>
            <person name="Mehari Y.T."/>
            <person name="Arivett B.A."/>
            <person name="Farone A.L."/>
            <person name="Gunderson J.H."/>
            <person name="Farone M.B."/>
        </authorList>
    </citation>
    <scope>NUCLEOTIDE SEQUENCE</scope>
    <source>
        <strain evidence="3">HT99</strain>
    </source>
</reference>
<dbReference type="STRING" id="295108.HT99x_00010"/>
<dbReference type="RefSeq" id="WP_075064680.1">
    <property type="nucleotide sequence ID" value="NZ_LKAJ02000001.1"/>
</dbReference>
<dbReference type="Proteomes" id="UP000051497">
    <property type="component" value="Unassembled WGS sequence"/>
</dbReference>
<dbReference type="AlphaFoldDB" id="A0A0Q9YY42"/>